<dbReference type="EMBL" id="QBML01000047">
    <property type="protein sequence ID" value="PZO35930.1"/>
    <property type="molecule type" value="Genomic_DNA"/>
</dbReference>
<dbReference type="PANTHER" id="PTHR31118">
    <property type="entry name" value="CYCLASE-LIKE PROTEIN 2"/>
    <property type="match status" value="1"/>
</dbReference>
<dbReference type="SUPFAM" id="SSF102198">
    <property type="entry name" value="Putative cyclase"/>
    <property type="match status" value="1"/>
</dbReference>
<reference evidence="1 2" key="2">
    <citation type="submission" date="2018-06" db="EMBL/GenBank/DDBJ databases">
        <title>Metagenomic assembly of (sub)arctic Cyanobacteria and their associated microbiome from non-axenic cultures.</title>
        <authorList>
            <person name="Baurain D."/>
        </authorList>
    </citation>
    <scope>NUCLEOTIDE SEQUENCE [LARGE SCALE GENOMIC DNA]</scope>
    <source>
        <strain evidence="1">ULC066bin1</strain>
    </source>
</reference>
<dbReference type="GO" id="GO:0019441">
    <property type="term" value="P:L-tryptophan catabolic process to kynurenine"/>
    <property type="evidence" value="ECO:0007669"/>
    <property type="project" value="InterPro"/>
</dbReference>
<sequence length="271" mass="29693">MQEKRTLINQKTVALLGQHVQLIDLSRPLEPTASEPTPPRIQHISHKDCAEMWEFMFGIPSTALPNGLGFAGEIVEASTHASTHLDAPWHYAPTSEGQTALTIDEIPLDWFAGQAIVLDVSDLPTGYLIEPEDIEKRLEKLSHTITPGEIVLFCTGADAVWGTEEFFGYGCGLGEEAVLHLVDLGVRVIGTDAWSLDRPYPIIGNEWSTFQDPKRLWSAHFAGIKRKYCQIEKLTNLSQLPPVGSTILCFPIKVKGGSGAWSRVVGLVPAG</sequence>
<dbReference type="Proteomes" id="UP000249467">
    <property type="component" value="Unassembled WGS sequence"/>
</dbReference>
<dbReference type="Gene3D" id="3.50.30.50">
    <property type="entry name" value="Putative cyclase"/>
    <property type="match status" value="1"/>
</dbReference>
<proteinExistence type="predicted"/>
<accession>A0A2W4VVD9</accession>
<organism evidence="1 2">
    <name type="scientific">Pseudanabaena frigida</name>
    <dbReference type="NCBI Taxonomy" id="945775"/>
    <lineage>
        <taxon>Bacteria</taxon>
        <taxon>Bacillati</taxon>
        <taxon>Cyanobacteriota</taxon>
        <taxon>Cyanophyceae</taxon>
        <taxon>Pseudanabaenales</taxon>
        <taxon>Pseudanabaenaceae</taxon>
        <taxon>Pseudanabaena</taxon>
    </lineage>
</organism>
<dbReference type="InterPro" id="IPR007325">
    <property type="entry name" value="KFase/CYL"/>
</dbReference>
<protein>
    <submittedName>
        <fullName evidence="1">Cyclase</fullName>
    </submittedName>
</protein>
<reference evidence="1 2" key="1">
    <citation type="submission" date="2018-04" db="EMBL/GenBank/DDBJ databases">
        <authorList>
            <person name="Go L.Y."/>
            <person name="Mitchell J.A."/>
        </authorList>
    </citation>
    <scope>NUCLEOTIDE SEQUENCE [LARGE SCALE GENOMIC DNA]</scope>
    <source>
        <strain evidence="1">ULC066bin1</strain>
    </source>
</reference>
<comment type="caution">
    <text evidence="1">The sequence shown here is derived from an EMBL/GenBank/DDBJ whole genome shotgun (WGS) entry which is preliminary data.</text>
</comment>
<dbReference type="Pfam" id="PF04199">
    <property type="entry name" value="Cyclase"/>
    <property type="match status" value="1"/>
</dbReference>
<evidence type="ECO:0000313" key="1">
    <source>
        <dbReference type="EMBL" id="PZO35930.1"/>
    </source>
</evidence>
<evidence type="ECO:0000313" key="2">
    <source>
        <dbReference type="Proteomes" id="UP000249467"/>
    </source>
</evidence>
<dbReference type="AlphaFoldDB" id="A0A2W4VVD9"/>
<gene>
    <name evidence="1" type="ORF">DCF19_22705</name>
</gene>
<dbReference type="GO" id="GO:0004061">
    <property type="term" value="F:arylformamidase activity"/>
    <property type="evidence" value="ECO:0007669"/>
    <property type="project" value="InterPro"/>
</dbReference>
<dbReference type="PANTHER" id="PTHR31118:SF12">
    <property type="entry name" value="CYCLASE-LIKE PROTEIN 2"/>
    <property type="match status" value="1"/>
</dbReference>
<name>A0A2W4VVD9_9CYAN</name>
<dbReference type="InterPro" id="IPR037175">
    <property type="entry name" value="KFase_sf"/>
</dbReference>